<evidence type="ECO:0000313" key="1">
    <source>
        <dbReference type="EMBL" id="GAH85099.1"/>
    </source>
</evidence>
<dbReference type="EMBL" id="BARU01037154">
    <property type="protein sequence ID" value="GAH85099.1"/>
    <property type="molecule type" value="Genomic_DNA"/>
</dbReference>
<dbReference type="AlphaFoldDB" id="X1K4A7"/>
<reference evidence="1" key="1">
    <citation type="journal article" date="2014" name="Front. Microbiol.">
        <title>High frequency of phylogenetically diverse reductive dehalogenase-homologous genes in deep subseafloor sedimentary metagenomes.</title>
        <authorList>
            <person name="Kawai M."/>
            <person name="Futagami T."/>
            <person name="Toyoda A."/>
            <person name="Takaki Y."/>
            <person name="Nishi S."/>
            <person name="Hori S."/>
            <person name="Arai W."/>
            <person name="Tsubouchi T."/>
            <person name="Morono Y."/>
            <person name="Uchiyama I."/>
            <person name="Ito T."/>
            <person name="Fujiyama A."/>
            <person name="Inagaki F."/>
            <person name="Takami H."/>
        </authorList>
    </citation>
    <scope>NUCLEOTIDE SEQUENCE</scope>
    <source>
        <strain evidence="1">Expedition CK06-06</strain>
    </source>
</reference>
<organism evidence="1">
    <name type="scientific">marine sediment metagenome</name>
    <dbReference type="NCBI Taxonomy" id="412755"/>
    <lineage>
        <taxon>unclassified sequences</taxon>
        <taxon>metagenomes</taxon>
        <taxon>ecological metagenomes</taxon>
    </lineage>
</organism>
<gene>
    <name evidence="1" type="ORF">S03H2_57937</name>
</gene>
<accession>X1K4A7</accession>
<comment type="caution">
    <text evidence="1">The sequence shown here is derived from an EMBL/GenBank/DDBJ whole genome shotgun (WGS) entry which is preliminary data.</text>
</comment>
<proteinExistence type="predicted"/>
<name>X1K4A7_9ZZZZ</name>
<sequence>MFKSTLYKITIKGYRLLAAFGVDVSKEIAAYQRWLEEINPEIKAKRLKKELAEDKITPRAPGVVKKILNGFGKAFSLVY</sequence>
<protein>
    <submittedName>
        <fullName evidence="1">Uncharacterized protein</fullName>
    </submittedName>
</protein>